<dbReference type="Proteomes" id="UP000320593">
    <property type="component" value="Unassembled WGS sequence"/>
</dbReference>
<sequence length="174" mass="19810">MADSIERKKRKLPTEERLQRAALHYLDRYVSSSANLRRVLERKVIKAARDHGTSPQDYIGLIDTVVEKCERTGLIDDTRYAETKLASMRRKGRSERQIKQYLSSKGVSPETVSSVLEQDGTSEMEAAIRYAQRRRLGPFSDPSKRAARQEKDMAALCRAGFSYAISRRVIADQS</sequence>
<dbReference type="AlphaFoldDB" id="A0A562TJM0"/>
<gene>
    <name evidence="5" type="primary">recX</name>
    <name evidence="7" type="ORF">JM93_00532</name>
</gene>
<comment type="subcellular location">
    <subcellularLocation>
        <location evidence="1 5">Cytoplasm</location>
    </subcellularLocation>
</comment>
<proteinExistence type="inferred from homology"/>
<evidence type="ECO:0000256" key="2">
    <source>
        <dbReference type="ARBA" id="ARBA00009695"/>
    </source>
</evidence>
<comment type="similarity">
    <text evidence="2 5">Belongs to the RecX family.</text>
</comment>
<evidence type="ECO:0000313" key="7">
    <source>
        <dbReference type="EMBL" id="TWI92980.1"/>
    </source>
</evidence>
<organism evidence="7 8">
    <name type="scientific">Roseibium hamelinense</name>
    <dbReference type="NCBI Taxonomy" id="150831"/>
    <lineage>
        <taxon>Bacteria</taxon>
        <taxon>Pseudomonadati</taxon>
        <taxon>Pseudomonadota</taxon>
        <taxon>Alphaproteobacteria</taxon>
        <taxon>Hyphomicrobiales</taxon>
        <taxon>Stappiaceae</taxon>
        <taxon>Roseibium</taxon>
    </lineage>
</organism>
<reference evidence="7 8" key="1">
    <citation type="submission" date="2019-07" db="EMBL/GenBank/DDBJ databases">
        <title>Genomic Encyclopedia of Archaeal and Bacterial Type Strains, Phase II (KMG-II): from individual species to whole genera.</title>
        <authorList>
            <person name="Goeker M."/>
        </authorList>
    </citation>
    <scope>NUCLEOTIDE SEQUENCE [LARGE SCALE GENOMIC DNA]</scope>
    <source>
        <strain evidence="7 8">ATCC BAA-252</strain>
    </source>
</reference>
<feature type="domain" description="RecX second three-helical" evidence="6">
    <location>
        <begin position="76"/>
        <end position="116"/>
    </location>
</feature>
<dbReference type="PANTHER" id="PTHR33602">
    <property type="entry name" value="REGULATORY PROTEIN RECX FAMILY PROTEIN"/>
    <property type="match status" value="1"/>
</dbReference>
<keyword evidence="8" id="KW-1185">Reference proteome</keyword>
<keyword evidence="4 5" id="KW-0963">Cytoplasm</keyword>
<dbReference type="RefSeq" id="WP_145340494.1">
    <property type="nucleotide sequence ID" value="NZ_SMLY01000087.1"/>
</dbReference>
<comment type="function">
    <text evidence="5">Modulates RecA activity.</text>
</comment>
<dbReference type="GO" id="GO:0005737">
    <property type="term" value="C:cytoplasm"/>
    <property type="evidence" value="ECO:0007669"/>
    <property type="project" value="UniProtKB-SubCell"/>
</dbReference>
<evidence type="ECO:0000256" key="1">
    <source>
        <dbReference type="ARBA" id="ARBA00004496"/>
    </source>
</evidence>
<dbReference type="InterPro" id="IPR036388">
    <property type="entry name" value="WH-like_DNA-bd_sf"/>
</dbReference>
<dbReference type="InterPro" id="IPR053924">
    <property type="entry name" value="RecX_HTH_2nd"/>
</dbReference>
<dbReference type="GO" id="GO:0006282">
    <property type="term" value="P:regulation of DNA repair"/>
    <property type="evidence" value="ECO:0007669"/>
    <property type="project" value="UniProtKB-UniRule"/>
</dbReference>
<dbReference type="PANTHER" id="PTHR33602:SF1">
    <property type="entry name" value="REGULATORY PROTEIN RECX FAMILY PROTEIN"/>
    <property type="match status" value="1"/>
</dbReference>
<name>A0A562TJM0_9HYPH</name>
<evidence type="ECO:0000313" key="8">
    <source>
        <dbReference type="Proteomes" id="UP000320593"/>
    </source>
</evidence>
<dbReference type="InterPro" id="IPR003783">
    <property type="entry name" value="Regulatory_RecX"/>
</dbReference>
<evidence type="ECO:0000256" key="4">
    <source>
        <dbReference type="ARBA" id="ARBA00022490"/>
    </source>
</evidence>
<dbReference type="Pfam" id="PF02631">
    <property type="entry name" value="RecX_HTH2"/>
    <property type="match status" value="1"/>
</dbReference>
<accession>A0A562TJM0</accession>
<dbReference type="OrthoDB" id="5507982at2"/>
<comment type="caution">
    <text evidence="7">The sequence shown here is derived from an EMBL/GenBank/DDBJ whole genome shotgun (WGS) entry which is preliminary data.</text>
</comment>
<evidence type="ECO:0000259" key="6">
    <source>
        <dbReference type="Pfam" id="PF02631"/>
    </source>
</evidence>
<evidence type="ECO:0000256" key="5">
    <source>
        <dbReference type="HAMAP-Rule" id="MF_01114"/>
    </source>
</evidence>
<dbReference type="Gene3D" id="1.10.10.10">
    <property type="entry name" value="Winged helix-like DNA-binding domain superfamily/Winged helix DNA-binding domain"/>
    <property type="match status" value="1"/>
</dbReference>
<dbReference type="EMBL" id="VLLF01000001">
    <property type="protein sequence ID" value="TWI92980.1"/>
    <property type="molecule type" value="Genomic_DNA"/>
</dbReference>
<evidence type="ECO:0000256" key="3">
    <source>
        <dbReference type="ARBA" id="ARBA00018111"/>
    </source>
</evidence>
<protein>
    <recommendedName>
        <fullName evidence="3 5">Regulatory protein RecX</fullName>
    </recommendedName>
</protein>
<dbReference type="HAMAP" id="MF_01114">
    <property type="entry name" value="RecX"/>
    <property type="match status" value="1"/>
</dbReference>